<dbReference type="InterPro" id="IPR001764">
    <property type="entry name" value="Glyco_hydro_3_N"/>
</dbReference>
<keyword evidence="7" id="KW-1185">Reference proteome</keyword>
<feature type="domain" description="N-acetyltransferase" evidence="5">
    <location>
        <begin position="740"/>
        <end position="896"/>
    </location>
</feature>
<dbReference type="AlphaFoldDB" id="A0A8H8UEM3"/>
<gene>
    <name evidence="6" type="primary">nagZ_2</name>
    <name evidence="6" type="ORF">LOCC1_G005290</name>
</gene>
<evidence type="ECO:0000256" key="4">
    <source>
        <dbReference type="ARBA" id="ARBA00023295"/>
    </source>
</evidence>
<dbReference type="Gene3D" id="3.40.630.30">
    <property type="match status" value="2"/>
</dbReference>
<proteinExistence type="inferred from homology"/>
<evidence type="ECO:0000313" key="7">
    <source>
        <dbReference type="Proteomes" id="UP000443090"/>
    </source>
</evidence>
<dbReference type="Proteomes" id="UP000443090">
    <property type="component" value="Unassembled WGS sequence"/>
</dbReference>
<dbReference type="SUPFAM" id="SSF51445">
    <property type="entry name" value="(Trans)glycosidases"/>
    <property type="match status" value="1"/>
</dbReference>
<dbReference type="InterPro" id="IPR017853">
    <property type="entry name" value="GH"/>
</dbReference>
<keyword evidence="2" id="KW-0378">Hydrolase</keyword>
<dbReference type="Pfam" id="PF00933">
    <property type="entry name" value="Glyco_hydro_3"/>
    <property type="match status" value="1"/>
</dbReference>
<dbReference type="InterPro" id="IPR050226">
    <property type="entry name" value="NagZ_Beta-hexosaminidase"/>
</dbReference>
<dbReference type="Pfam" id="PF00583">
    <property type="entry name" value="Acetyltransf_1"/>
    <property type="match status" value="2"/>
</dbReference>
<comment type="similarity">
    <text evidence="1">Belongs to the glycosyl hydrolase 3 family.</text>
</comment>
<evidence type="ECO:0000313" key="6">
    <source>
        <dbReference type="EMBL" id="TVY40999.1"/>
    </source>
</evidence>
<name>A0A8H8UEM3_9HELO</name>
<dbReference type="InterPro" id="IPR036881">
    <property type="entry name" value="Glyco_hydro_3_C_sf"/>
</dbReference>
<dbReference type="PROSITE" id="PS51186">
    <property type="entry name" value="GNAT"/>
    <property type="match status" value="2"/>
</dbReference>
<keyword evidence="4" id="KW-0326">Glycosidase</keyword>
<evidence type="ECO:0000259" key="5">
    <source>
        <dbReference type="PROSITE" id="PS51186"/>
    </source>
</evidence>
<accession>A0A8H8UEM3</accession>
<dbReference type="GO" id="GO:0016747">
    <property type="term" value="F:acyltransferase activity, transferring groups other than amino-acyl groups"/>
    <property type="evidence" value="ECO:0007669"/>
    <property type="project" value="InterPro"/>
</dbReference>
<reference evidence="6 7" key="1">
    <citation type="submission" date="2018-05" db="EMBL/GenBank/DDBJ databases">
        <title>Genome sequencing and assembly of the regulated plant pathogen Lachnellula willkommii and related sister species for the development of diagnostic species identification markers.</title>
        <authorList>
            <person name="Giroux E."/>
            <person name="Bilodeau G."/>
        </authorList>
    </citation>
    <scope>NUCLEOTIDE SEQUENCE [LARGE SCALE GENOMIC DNA]</scope>
    <source>
        <strain evidence="6 7">CBS 160.35</strain>
    </source>
</reference>
<dbReference type="CDD" id="cd04301">
    <property type="entry name" value="NAT_SF"/>
    <property type="match status" value="2"/>
</dbReference>
<dbReference type="PANTHER" id="PTHR30480">
    <property type="entry name" value="BETA-HEXOSAMINIDASE-RELATED"/>
    <property type="match status" value="1"/>
</dbReference>
<dbReference type="Gene3D" id="3.20.20.300">
    <property type="entry name" value="Glycoside hydrolase, family 3, N-terminal domain"/>
    <property type="match status" value="1"/>
</dbReference>
<evidence type="ECO:0000256" key="3">
    <source>
        <dbReference type="ARBA" id="ARBA00023180"/>
    </source>
</evidence>
<dbReference type="GO" id="GO:0005975">
    <property type="term" value="P:carbohydrate metabolic process"/>
    <property type="evidence" value="ECO:0007669"/>
    <property type="project" value="InterPro"/>
</dbReference>
<dbReference type="InterPro" id="IPR036962">
    <property type="entry name" value="Glyco_hydro_3_N_sf"/>
</dbReference>
<dbReference type="PRINTS" id="PR00133">
    <property type="entry name" value="GLHYDRLASE3"/>
</dbReference>
<feature type="domain" description="N-acetyltransferase" evidence="5">
    <location>
        <begin position="572"/>
        <end position="695"/>
    </location>
</feature>
<evidence type="ECO:0000256" key="1">
    <source>
        <dbReference type="ARBA" id="ARBA00005336"/>
    </source>
</evidence>
<comment type="caution">
    <text evidence="6">The sequence shown here is derived from an EMBL/GenBank/DDBJ whole genome shotgun (WGS) entry which is preliminary data.</text>
</comment>
<protein>
    <submittedName>
        <fullName evidence="6">Beta-hexosaminidase</fullName>
    </submittedName>
</protein>
<dbReference type="OrthoDB" id="4215304at2759"/>
<sequence length="896" mass="97949">MADHEDLLLPLKESQIRDQVGQLFIVGFHGLVPSENIIKLIQEYKIGAVVLFQRNIESASQLLELTRSLQTIARQAGYCRDLFIAIDQENGLVTRIKPPIAAQFPGPMALGATKDASNAYEIAYATAEMLKSFGINMNYAPIADINSEPKNPVIGVRSPSDNPEVVGKYVSEQVHGFTEGGVASCVKHFPGHGDTSVDSHYDLPVISKSIAEMNACELVPFRRAVVEGVGAVMTAHIRMRGIEELAATAEDIQYKDLPASLNPLAINILRKQLGFKGLIISDCLEMEGVRGPYGTEQAAVMALRAGTDCVMICHTISAQIGAIESVVDAVKTRALSWKAIEGSVHRVGDLKSKFVPSNTLPLPDSTLSRFELRNNLANRRREVLARDIYAKSTTVVRCSADILPLPRDGATKIAFVSSGKAAAGSGATESGEVKTRTPYPPVEYINILQAQNQSIKNVQFHEGTSSFEVEKQLVDADIVILATRNAWLTPAQKSLGLALGKKFGKKLIVIATCEPYDFLDEVEEIQNYIAIYEPTIPAFQSAVNVMFGITKPCGSLPVGLSSNPSVRPVDHTLIKEGIELDSDKIYFLWHEVFPAWPIERELFESILLQTSGFHYIHPKGFCLSFLTNGNQGTIAAIGVLPESRGKGIGTALLTAAHQRLRMESSASGGLKSLGLGSVFPRFWPGVPVSVAQEDKDFFINRVFKKTVSSTARDLYRGIVKYTPPTRITQLEKLRDPSKQLTFVPLTPELYPECIRTQSAIFKNLGWVQTYKDLAAAGQHHEAMVAIDHDGTQIGWTLMCSPSAVIMAQFAFPPLMESKDKTGLIGCVGVKEDYRGQGVASLLVSKAIQNLQERGVEGVFIDWVAKEGLYERMGFETVFEYEQYVWGGALEGVKSGA</sequence>
<dbReference type="InterPro" id="IPR000182">
    <property type="entry name" value="GNAT_dom"/>
</dbReference>
<organism evidence="6 7">
    <name type="scientific">Lachnellula occidentalis</name>
    <dbReference type="NCBI Taxonomy" id="215460"/>
    <lineage>
        <taxon>Eukaryota</taxon>
        <taxon>Fungi</taxon>
        <taxon>Dikarya</taxon>
        <taxon>Ascomycota</taxon>
        <taxon>Pezizomycotina</taxon>
        <taxon>Leotiomycetes</taxon>
        <taxon>Helotiales</taxon>
        <taxon>Lachnaceae</taxon>
        <taxon>Lachnellula</taxon>
    </lineage>
</organism>
<dbReference type="SUPFAM" id="SSF55729">
    <property type="entry name" value="Acyl-CoA N-acyltransferases (Nat)"/>
    <property type="match status" value="2"/>
</dbReference>
<dbReference type="GO" id="GO:0004553">
    <property type="term" value="F:hydrolase activity, hydrolyzing O-glycosyl compounds"/>
    <property type="evidence" value="ECO:0007669"/>
    <property type="project" value="InterPro"/>
</dbReference>
<dbReference type="Gene3D" id="3.40.50.1700">
    <property type="entry name" value="Glycoside hydrolase family 3 C-terminal domain"/>
    <property type="match status" value="1"/>
</dbReference>
<dbReference type="InterPro" id="IPR016181">
    <property type="entry name" value="Acyl_CoA_acyltransferase"/>
</dbReference>
<dbReference type="EMBL" id="QGMI01000419">
    <property type="protein sequence ID" value="TVY40999.1"/>
    <property type="molecule type" value="Genomic_DNA"/>
</dbReference>
<keyword evidence="3" id="KW-0325">Glycoprotein</keyword>
<dbReference type="GO" id="GO:0009254">
    <property type="term" value="P:peptidoglycan turnover"/>
    <property type="evidence" value="ECO:0007669"/>
    <property type="project" value="TreeGrafter"/>
</dbReference>
<evidence type="ECO:0000256" key="2">
    <source>
        <dbReference type="ARBA" id="ARBA00022801"/>
    </source>
</evidence>
<dbReference type="PANTHER" id="PTHR30480:SF16">
    <property type="entry name" value="GLYCOSIDE HYDROLASE FAMILY 3 DOMAIN PROTEIN"/>
    <property type="match status" value="1"/>
</dbReference>